<comment type="caution">
    <text evidence="2">The sequence shown here is derived from an EMBL/GenBank/DDBJ whole genome shotgun (WGS) entry which is preliminary data.</text>
</comment>
<dbReference type="OrthoDB" id="5233393at2759"/>
<dbReference type="AlphaFoldDB" id="A0A428P0V5"/>
<keyword evidence="1" id="KW-0732">Signal</keyword>
<evidence type="ECO:0008006" key="4">
    <source>
        <dbReference type="Google" id="ProtNLM"/>
    </source>
</evidence>
<evidence type="ECO:0000313" key="3">
    <source>
        <dbReference type="Proteomes" id="UP000288168"/>
    </source>
</evidence>
<feature type="chain" id="PRO_5019461047" description="SMP-30/Gluconolactonase/LRE-like region domain-containing protein" evidence="1">
    <location>
        <begin position="18"/>
        <end position="343"/>
    </location>
</feature>
<dbReference type="Proteomes" id="UP000288168">
    <property type="component" value="Unassembled WGS sequence"/>
</dbReference>
<sequence>MFSIILTAVAVAALALSEPLPSKTLAQLEVGTFLENIAVRSNGDLLVTKLWPSAAIYTIRAPWERHSTLEEIISIPSIQSIYGLAQVTRSHQGVETFVFVGGNSTTPGETVTGSFGAWAIDFESPRNQVTVRKISDMSPQSKFLNGVTAIPGISDVVLVADSANGFIGRLELATGIFDTSTFRFPREMDPIEDARLPIGVNGIQIRDQHLYWTNSFQACIYRIAITPTGFPGRHSRPELVANLSQGVNFLDDFTFDVDGNIYASTNLDNSIVFIDVQSKEWKTVVGGIGEMTVAGSTSVAFGRGEKDKQVLYVSTSGAIATPVNGTEVEGAKVVAVDTRLREM</sequence>
<dbReference type="Gene3D" id="2.120.10.30">
    <property type="entry name" value="TolB, C-terminal domain"/>
    <property type="match status" value="1"/>
</dbReference>
<evidence type="ECO:0000313" key="2">
    <source>
        <dbReference type="EMBL" id="RSL46658.1"/>
    </source>
</evidence>
<evidence type="ECO:0000256" key="1">
    <source>
        <dbReference type="SAM" id="SignalP"/>
    </source>
</evidence>
<dbReference type="InterPro" id="IPR052998">
    <property type="entry name" value="Hetero-Diels-Alderase-like"/>
</dbReference>
<dbReference type="EMBL" id="NKCI01000233">
    <property type="protein sequence ID" value="RSL46658.1"/>
    <property type="molecule type" value="Genomic_DNA"/>
</dbReference>
<organism evidence="2 3">
    <name type="scientific">Fusarium duplospermum</name>
    <dbReference type="NCBI Taxonomy" id="1325734"/>
    <lineage>
        <taxon>Eukaryota</taxon>
        <taxon>Fungi</taxon>
        <taxon>Dikarya</taxon>
        <taxon>Ascomycota</taxon>
        <taxon>Pezizomycotina</taxon>
        <taxon>Sordariomycetes</taxon>
        <taxon>Hypocreomycetidae</taxon>
        <taxon>Hypocreales</taxon>
        <taxon>Nectriaceae</taxon>
        <taxon>Fusarium</taxon>
        <taxon>Fusarium solani species complex</taxon>
    </lineage>
</organism>
<dbReference type="PANTHER" id="PTHR42060">
    <property type="entry name" value="NHL REPEAT-CONTAINING PROTEIN-RELATED"/>
    <property type="match status" value="1"/>
</dbReference>
<name>A0A428P0V5_9HYPO</name>
<protein>
    <recommendedName>
        <fullName evidence="4">SMP-30/Gluconolactonase/LRE-like region domain-containing protein</fullName>
    </recommendedName>
</protein>
<dbReference type="PANTHER" id="PTHR42060:SF1">
    <property type="entry name" value="NHL REPEAT-CONTAINING PROTEIN"/>
    <property type="match status" value="1"/>
</dbReference>
<proteinExistence type="predicted"/>
<reference evidence="2 3" key="1">
    <citation type="submission" date="2017-06" db="EMBL/GenBank/DDBJ databases">
        <title>Comparative genomic analysis of Ambrosia Fusariam Clade fungi.</title>
        <authorList>
            <person name="Stajich J.E."/>
            <person name="Carrillo J."/>
            <person name="Kijimoto T."/>
            <person name="Eskalen A."/>
            <person name="O'Donnell K."/>
            <person name="Kasson M."/>
        </authorList>
    </citation>
    <scope>NUCLEOTIDE SEQUENCE [LARGE SCALE GENOMIC DNA]</scope>
    <source>
        <strain evidence="2 3">NRRL62584</strain>
    </source>
</reference>
<dbReference type="STRING" id="1325734.A0A428P0V5"/>
<dbReference type="SUPFAM" id="SSF63829">
    <property type="entry name" value="Calcium-dependent phosphotriesterase"/>
    <property type="match status" value="1"/>
</dbReference>
<accession>A0A428P0V5</accession>
<feature type="signal peptide" evidence="1">
    <location>
        <begin position="1"/>
        <end position="17"/>
    </location>
</feature>
<gene>
    <name evidence="2" type="ORF">CEP54_013748</name>
</gene>
<keyword evidence="3" id="KW-1185">Reference proteome</keyword>
<dbReference type="InterPro" id="IPR011042">
    <property type="entry name" value="6-blade_b-propeller_TolB-like"/>
</dbReference>